<dbReference type="PANTHER" id="PTHR12977">
    <property type="entry name" value="SUPPRESSOR OF VARIEGATION 4-20-RELATED"/>
    <property type="match status" value="1"/>
</dbReference>
<dbReference type="Pfam" id="PF00856">
    <property type="entry name" value="SET"/>
    <property type="match status" value="1"/>
</dbReference>
<feature type="compositionally biased region" description="Low complexity" evidence="1">
    <location>
        <begin position="206"/>
        <end position="215"/>
    </location>
</feature>
<feature type="domain" description="SET" evidence="2">
    <location>
        <begin position="67"/>
        <end position="179"/>
    </location>
</feature>
<evidence type="ECO:0000256" key="1">
    <source>
        <dbReference type="SAM" id="MobiDB-lite"/>
    </source>
</evidence>
<reference evidence="3" key="1">
    <citation type="journal article" date="2016" name="Proc. Natl. Acad. Sci. U.S.A.">
        <title>Lipid metabolic changes in an early divergent fungus govern the establishment of a mutualistic symbiosis with endobacteria.</title>
        <authorList>
            <person name="Lastovetsky O.A."/>
            <person name="Gaspar M.L."/>
            <person name="Mondo S.J."/>
            <person name="LaButti K.M."/>
            <person name="Sandor L."/>
            <person name="Grigoriev I.V."/>
            <person name="Henry S.A."/>
            <person name="Pawlowska T.E."/>
        </authorList>
    </citation>
    <scope>NUCLEOTIDE SEQUENCE [LARGE SCALE GENOMIC DNA]</scope>
    <source>
        <strain evidence="3">ATCC 52814</strain>
    </source>
</reference>
<dbReference type="GO" id="GO:0042799">
    <property type="term" value="F:histone H4K20 methyltransferase activity"/>
    <property type="evidence" value="ECO:0007669"/>
    <property type="project" value="TreeGrafter"/>
</dbReference>
<dbReference type="InterPro" id="IPR001214">
    <property type="entry name" value="SET_dom"/>
</dbReference>
<gene>
    <name evidence="3" type="ORF">BCV72DRAFT_252717</name>
</gene>
<dbReference type="OrthoDB" id="6627536at2759"/>
<dbReference type="SMART" id="SM00317">
    <property type="entry name" value="SET"/>
    <property type="match status" value="1"/>
</dbReference>
<organism evidence="3">
    <name type="scientific">Rhizopus microsporus var. microsporus</name>
    <dbReference type="NCBI Taxonomy" id="86635"/>
    <lineage>
        <taxon>Eukaryota</taxon>
        <taxon>Fungi</taxon>
        <taxon>Fungi incertae sedis</taxon>
        <taxon>Mucoromycota</taxon>
        <taxon>Mucoromycotina</taxon>
        <taxon>Mucoromycetes</taxon>
        <taxon>Mucorales</taxon>
        <taxon>Mucorineae</taxon>
        <taxon>Rhizopodaceae</taxon>
        <taxon>Rhizopus</taxon>
    </lineage>
</organism>
<dbReference type="PROSITE" id="PS50280">
    <property type="entry name" value="SET"/>
    <property type="match status" value="1"/>
</dbReference>
<dbReference type="EMBL" id="KV922078">
    <property type="protein sequence ID" value="ORE02039.1"/>
    <property type="molecule type" value="Genomic_DNA"/>
</dbReference>
<sequence length="354" mass="40448">MPDTDRKSGISILREYFVYGRTNVSGAVEAFLRLPYFKNFLQEKEQKEKGKFARHLKKYVSMFVPDAGFEVSSTKRYTGQMEACIIANKHWQAGEYIKNCTGSVCCLTSEADQLLRSEGRDFSVMLSQRYKHAFLFLGPARFMNHDCNPNCAFVKHGNEVTFRAVRAINPGEELTVKYGDHYFGINNSECRCATCEKRKKESYYSKKQSVESSQETTGLRRSSRKRKEVSHSDCCVPKNVKKQKRIATPDLSQGESDSAESTSSQETIMSICHICNQDDTSLCIYPEENKSVDNSINLNSPCNFIPQVYPPTNCCPDANTYSRSVDSTKCVRCYRHYQIFGLPWPQRKLKAKKK</sequence>
<dbReference type="PANTHER" id="PTHR12977:SF4">
    <property type="entry name" value="HISTONE-LYSINE N-METHYLTRANSFERASE KMT5B"/>
    <property type="match status" value="1"/>
</dbReference>
<feature type="region of interest" description="Disordered" evidence="1">
    <location>
        <begin position="206"/>
        <end position="233"/>
    </location>
</feature>
<dbReference type="Gene3D" id="2.170.270.10">
    <property type="entry name" value="SET domain"/>
    <property type="match status" value="1"/>
</dbReference>
<dbReference type="SUPFAM" id="SSF82199">
    <property type="entry name" value="SET domain"/>
    <property type="match status" value="1"/>
</dbReference>
<evidence type="ECO:0000259" key="2">
    <source>
        <dbReference type="PROSITE" id="PS50280"/>
    </source>
</evidence>
<dbReference type="AlphaFoldDB" id="A0A1X0QQL8"/>
<dbReference type="Proteomes" id="UP000242414">
    <property type="component" value="Unassembled WGS sequence"/>
</dbReference>
<accession>A0A1X0QQL8</accession>
<protein>
    <submittedName>
        <fullName evidence="3">SET domain-containing protein</fullName>
    </submittedName>
</protein>
<dbReference type="VEuPathDB" id="FungiDB:BCV72DRAFT_252717"/>
<evidence type="ECO:0000313" key="3">
    <source>
        <dbReference type="EMBL" id="ORE02039.1"/>
    </source>
</evidence>
<proteinExistence type="predicted"/>
<dbReference type="InterPro" id="IPR039977">
    <property type="entry name" value="Suv4-20/Set9"/>
</dbReference>
<dbReference type="InterPro" id="IPR046341">
    <property type="entry name" value="SET_dom_sf"/>
</dbReference>
<name>A0A1X0QQL8_RHIZD</name>
<dbReference type="CDD" id="cd10524">
    <property type="entry name" value="SET_Suv4-20-like"/>
    <property type="match status" value="1"/>
</dbReference>
<dbReference type="GO" id="GO:0005634">
    <property type="term" value="C:nucleus"/>
    <property type="evidence" value="ECO:0007669"/>
    <property type="project" value="TreeGrafter"/>
</dbReference>